<feature type="domain" description="GRAM" evidence="3">
    <location>
        <begin position="515"/>
        <end position="576"/>
    </location>
</feature>
<keyword evidence="2" id="KW-0472">Membrane</keyword>
<feature type="compositionally biased region" description="Low complexity" evidence="1">
    <location>
        <begin position="475"/>
        <end position="484"/>
    </location>
</feature>
<evidence type="ECO:0000256" key="1">
    <source>
        <dbReference type="SAM" id="MobiDB-lite"/>
    </source>
</evidence>
<dbReference type="Pfam" id="PF06398">
    <property type="entry name" value="Pex24p"/>
    <property type="match status" value="1"/>
</dbReference>
<feature type="transmembrane region" description="Helical" evidence="2">
    <location>
        <begin position="254"/>
        <end position="276"/>
    </location>
</feature>
<dbReference type="AlphaFoldDB" id="F2U0L4"/>
<dbReference type="eggNOG" id="ENOG502QPMR">
    <property type="taxonomic scope" value="Eukaryota"/>
</dbReference>
<evidence type="ECO:0000313" key="5">
    <source>
        <dbReference type="EMBL" id="EGD80942.1"/>
    </source>
</evidence>
<dbReference type="InterPro" id="IPR010482">
    <property type="entry name" value="TECPR1-like_DysF"/>
</dbReference>
<feature type="compositionally biased region" description="Low complexity" evidence="1">
    <location>
        <begin position="7"/>
        <end position="29"/>
    </location>
</feature>
<keyword evidence="2" id="KW-0812">Transmembrane</keyword>
<dbReference type="InParanoid" id="F2U0L4"/>
<evidence type="ECO:0008006" key="7">
    <source>
        <dbReference type="Google" id="ProtNLM"/>
    </source>
</evidence>
<dbReference type="Proteomes" id="UP000007799">
    <property type="component" value="Unassembled WGS sequence"/>
</dbReference>
<dbReference type="RefSeq" id="XP_004997503.1">
    <property type="nucleotide sequence ID" value="XM_004997446.1"/>
</dbReference>
<feature type="domain" description="TECPR1-like DysF" evidence="4">
    <location>
        <begin position="207"/>
        <end position="372"/>
    </location>
</feature>
<organism evidence="6">
    <name type="scientific">Salpingoeca rosetta (strain ATCC 50818 / BSB-021)</name>
    <dbReference type="NCBI Taxonomy" id="946362"/>
    <lineage>
        <taxon>Eukaryota</taxon>
        <taxon>Choanoflagellata</taxon>
        <taxon>Craspedida</taxon>
        <taxon>Salpingoecidae</taxon>
        <taxon>Salpingoeca</taxon>
    </lineage>
</organism>
<dbReference type="OrthoDB" id="1708389at2759"/>
<feature type="compositionally biased region" description="Acidic residues" evidence="1">
    <location>
        <begin position="46"/>
        <end position="70"/>
    </location>
</feature>
<dbReference type="OMA" id="HAVLRIM"/>
<dbReference type="PANTHER" id="PTHR37402">
    <property type="entry name" value="GRAM DOMAIN-CONTAINING PROTEIN 4"/>
    <property type="match status" value="1"/>
</dbReference>
<dbReference type="GeneID" id="16078098"/>
<dbReference type="PANTHER" id="PTHR37402:SF1">
    <property type="entry name" value="GRAM DOMAIN-CONTAINING PROTEIN 4"/>
    <property type="match status" value="1"/>
</dbReference>
<evidence type="ECO:0000259" key="4">
    <source>
        <dbReference type="Pfam" id="PF06398"/>
    </source>
</evidence>
<feature type="compositionally biased region" description="Basic residues" evidence="1">
    <location>
        <begin position="442"/>
        <end position="452"/>
    </location>
</feature>
<gene>
    <name evidence="5" type="ORF">PTSG_01525</name>
</gene>
<evidence type="ECO:0000256" key="2">
    <source>
        <dbReference type="SAM" id="Phobius"/>
    </source>
</evidence>
<evidence type="ECO:0000259" key="3">
    <source>
        <dbReference type="Pfam" id="PF02893"/>
    </source>
</evidence>
<feature type="region of interest" description="Disordered" evidence="1">
    <location>
        <begin position="416"/>
        <end position="505"/>
    </location>
</feature>
<evidence type="ECO:0000313" key="6">
    <source>
        <dbReference type="Proteomes" id="UP000007799"/>
    </source>
</evidence>
<dbReference type="InterPro" id="IPR004182">
    <property type="entry name" value="GRAM"/>
</dbReference>
<dbReference type="KEGG" id="sre:PTSG_01525"/>
<feature type="compositionally biased region" description="Acidic residues" evidence="1">
    <location>
        <begin position="87"/>
        <end position="100"/>
    </location>
</feature>
<dbReference type="EMBL" id="GL832958">
    <property type="protein sequence ID" value="EGD80942.1"/>
    <property type="molecule type" value="Genomic_DNA"/>
</dbReference>
<dbReference type="GO" id="GO:0005737">
    <property type="term" value="C:cytoplasm"/>
    <property type="evidence" value="ECO:0007669"/>
    <property type="project" value="UniProtKB-ARBA"/>
</dbReference>
<keyword evidence="6" id="KW-1185">Reference proteome</keyword>
<accession>F2U0L4</accession>
<name>F2U0L4_SALR5</name>
<dbReference type="Pfam" id="PF02893">
    <property type="entry name" value="GRAM"/>
    <property type="match status" value="1"/>
</dbReference>
<feature type="compositionally biased region" description="Basic and acidic residues" evidence="1">
    <location>
        <begin position="115"/>
        <end position="125"/>
    </location>
</feature>
<dbReference type="GO" id="GO:0034164">
    <property type="term" value="P:negative regulation of toll-like receptor 9 signaling pathway"/>
    <property type="evidence" value="ECO:0007669"/>
    <property type="project" value="TreeGrafter"/>
</dbReference>
<feature type="region of interest" description="Disordered" evidence="1">
    <location>
        <begin position="1"/>
        <end position="160"/>
    </location>
</feature>
<feature type="transmembrane region" description="Helical" evidence="2">
    <location>
        <begin position="340"/>
        <end position="360"/>
    </location>
</feature>
<dbReference type="GO" id="GO:0098588">
    <property type="term" value="C:bounding membrane of organelle"/>
    <property type="evidence" value="ECO:0007669"/>
    <property type="project" value="UniProtKB-ARBA"/>
</dbReference>
<proteinExistence type="predicted"/>
<sequence length="634" mass="69187">MADEEPASLSSSASTATANTTTSSNSSGSDEAHASAPPAHALDPVMDVDDHGENDDDDVDVDDVDDDEPQQDAGDNTPSGRGASPKDDDDDLLDIDDDPNDNAVIHESDADDGFVEVRHGGDRTGQRRGGSSQSPSPVDASPRAVSPETAPGHTQLSTSEAVKRVSGAAVKYVTSWQEFVVDVVSEMKNPTRPITQEVEDDGAALNRHLLVRNFKRLKRALQPAIDGHHAVLRIMHWENPYQSAAALTVYSVCAYYNMLLPVMLAGLLSFLGVHYLRHQRQPHRTPAVENDDDDRSLIEKARAVKEIMRRVQNGVGKAADHIEKIHNLLLWRAPEQSLKLFIGVLAAFLLTFFTPQWFWLTLLKIVIGVRFLVQPGLYHNYPRLREKYDSNKFIDKLPTNVQAERRARTAAAAAASAAAASDRDRIGDGDGGGQGSSGRSFSPRRPRFRGRPQHTASPSPLRDGSSSSGGGGANGNSAGAARGSSQHDDEGRTRSESLRKTQERSEGDVLCDLGVPLSEQIIETNQCFYMPDRRLTNLRRGRLWVTDTFFCFMPNSKDDSKFCFHLSRLMKLERTGKVLGSRGLMVQLTFKEVTGAPVVKTLSGILNPTALINAISKQQRLVAERTQGTALAPS</sequence>
<dbReference type="STRING" id="946362.F2U0L4"/>
<reference evidence="5" key="1">
    <citation type="submission" date="2009-08" db="EMBL/GenBank/DDBJ databases">
        <title>Annotation of Salpingoeca rosetta.</title>
        <authorList>
            <consortium name="The Broad Institute Genome Sequencing Platform"/>
            <person name="Russ C."/>
            <person name="Cuomo C."/>
            <person name="Burger G."/>
            <person name="Gray M.W."/>
            <person name="Holland P.W.H."/>
            <person name="King N."/>
            <person name="Lang F.B.F."/>
            <person name="Roger A.J."/>
            <person name="Ruiz-Trillo I."/>
            <person name="Young S.K."/>
            <person name="Zeng Q."/>
            <person name="Gargeya S."/>
            <person name="Alvarado L."/>
            <person name="Berlin A."/>
            <person name="Chapman S.B."/>
            <person name="Chen Z."/>
            <person name="Freedman E."/>
            <person name="Gellesch M."/>
            <person name="Goldberg J."/>
            <person name="Griggs A."/>
            <person name="Gujja S."/>
            <person name="Heilman E."/>
            <person name="Heiman D."/>
            <person name="Howarth C."/>
            <person name="Mehta T."/>
            <person name="Neiman D."/>
            <person name="Pearson M."/>
            <person name="Roberts A."/>
            <person name="Saif S."/>
            <person name="Shea T."/>
            <person name="Shenoy N."/>
            <person name="Sisk P."/>
            <person name="Stolte C."/>
            <person name="Sykes S."/>
            <person name="White J."/>
            <person name="Yandava C."/>
            <person name="Haas B."/>
            <person name="Nusbaum C."/>
            <person name="Birren B."/>
        </authorList>
    </citation>
    <scope>NUCLEOTIDE SEQUENCE [LARGE SCALE GENOMIC DNA]</scope>
    <source>
        <strain evidence="5">ATCC 50818</strain>
    </source>
</reference>
<keyword evidence="2" id="KW-1133">Transmembrane helix</keyword>
<protein>
    <recommendedName>
        <fullName evidence="7">GRAM domain-containing protein</fullName>
    </recommendedName>
</protein>
<dbReference type="InterPro" id="IPR037847">
    <property type="entry name" value="GRAMDC4"/>
</dbReference>
<feature type="compositionally biased region" description="Basic and acidic residues" evidence="1">
    <location>
        <begin position="485"/>
        <end position="505"/>
    </location>
</feature>
<dbReference type="GO" id="GO:0006915">
    <property type="term" value="P:apoptotic process"/>
    <property type="evidence" value="ECO:0007669"/>
    <property type="project" value="InterPro"/>
</dbReference>